<protein>
    <submittedName>
        <fullName evidence="1">Uncharacterized protein</fullName>
    </submittedName>
</protein>
<organism evidence="1">
    <name type="scientific">Shewanella oncorhynchi</name>
    <dbReference type="NCBI Taxonomy" id="2726434"/>
    <lineage>
        <taxon>Bacteria</taxon>
        <taxon>Pseudomonadati</taxon>
        <taxon>Pseudomonadota</taxon>
        <taxon>Gammaproteobacteria</taxon>
        <taxon>Alteromonadales</taxon>
        <taxon>Shewanellaceae</taxon>
        <taxon>Shewanella</taxon>
    </lineage>
</organism>
<reference evidence="1" key="1">
    <citation type="submission" date="2023-08" db="EMBL/GenBank/DDBJ databases">
        <title>Complete genome sequence of Shewanella oncorhynchi Z-P2, a siderophore putrebactin-producing bacterium.</title>
        <authorList>
            <person name="Zhang Y."/>
        </authorList>
    </citation>
    <scope>NUCLEOTIDE SEQUENCE</scope>
    <source>
        <strain evidence="1">Z-P2</strain>
    </source>
</reference>
<dbReference type="GeneID" id="301339436"/>
<dbReference type="KEGG" id="sog:RA178_09595"/>
<accession>A0AA50KGT7</accession>
<dbReference type="RefSeq" id="WP_306685238.1">
    <property type="nucleotide sequence ID" value="NZ_CP132914.1"/>
</dbReference>
<dbReference type="AlphaFoldDB" id="A0AA50KGT7"/>
<gene>
    <name evidence="1" type="ORF">RA178_09595</name>
</gene>
<evidence type="ECO:0000313" key="1">
    <source>
        <dbReference type="EMBL" id="WMB74825.1"/>
    </source>
</evidence>
<sequence>MLVEVKLTSHGMLELCPEKESRLRSQSRKNLGFNDKLENLCKEILIANHWDVISKNQKSNIDLDDEIMINLIDSKISGDGQNVILFEKIDEFSMKPPR</sequence>
<name>A0AA50KGT7_9GAMM</name>
<dbReference type="EMBL" id="CP132914">
    <property type="protein sequence ID" value="WMB74825.1"/>
    <property type="molecule type" value="Genomic_DNA"/>
</dbReference>
<dbReference type="Proteomes" id="UP001236800">
    <property type="component" value="Chromosome"/>
</dbReference>
<proteinExistence type="predicted"/>